<proteinExistence type="predicted"/>
<keyword evidence="2" id="KW-1185">Reference proteome</keyword>
<accession>A0A1R2CAZ1</accession>
<comment type="caution">
    <text evidence="1">The sequence shown here is derived from an EMBL/GenBank/DDBJ whole genome shotgun (WGS) entry which is preliminary data.</text>
</comment>
<dbReference type="AlphaFoldDB" id="A0A1R2CAZ1"/>
<gene>
    <name evidence="1" type="ORF">SteCoe_12369</name>
</gene>
<dbReference type="Proteomes" id="UP000187209">
    <property type="component" value="Unassembled WGS sequence"/>
</dbReference>
<dbReference type="EMBL" id="MPUH01000214">
    <property type="protein sequence ID" value="OMJ86167.1"/>
    <property type="molecule type" value="Genomic_DNA"/>
</dbReference>
<evidence type="ECO:0000313" key="2">
    <source>
        <dbReference type="Proteomes" id="UP000187209"/>
    </source>
</evidence>
<reference evidence="1 2" key="1">
    <citation type="submission" date="2016-11" db="EMBL/GenBank/DDBJ databases">
        <title>The macronuclear genome of Stentor coeruleus: a giant cell with tiny introns.</title>
        <authorList>
            <person name="Slabodnick M."/>
            <person name="Ruby J.G."/>
            <person name="Reiff S.B."/>
            <person name="Swart E.C."/>
            <person name="Gosai S."/>
            <person name="Prabakaran S."/>
            <person name="Witkowska E."/>
            <person name="Larue G.E."/>
            <person name="Fisher S."/>
            <person name="Freeman R.M."/>
            <person name="Gunawardena J."/>
            <person name="Chu W."/>
            <person name="Stover N.A."/>
            <person name="Gregory B.D."/>
            <person name="Nowacki M."/>
            <person name="Derisi J."/>
            <person name="Roy S.W."/>
            <person name="Marshall W.F."/>
            <person name="Sood P."/>
        </authorList>
    </citation>
    <scope>NUCLEOTIDE SEQUENCE [LARGE SCALE GENOMIC DNA]</scope>
    <source>
        <strain evidence="1">WM001</strain>
    </source>
</reference>
<evidence type="ECO:0000313" key="1">
    <source>
        <dbReference type="EMBL" id="OMJ86167.1"/>
    </source>
</evidence>
<organism evidence="1 2">
    <name type="scientific">Stentor coeruleus</name>
    <dbReference type="NCBI Taxonomy" id="5963"/>
    <lineage>
        <taxon>Eukaryota</taxon>
        <taxon>Sar</taxon>
        <taxon>Alveolata</taxon>
        <taxon>Ciliophora</taxon>
        <taxon>Postciliodesmatophora</taxon>
        <taxon>Heterotrichea</taxon>
        <taxon>Heterotrichida</taxon>
        <taxon>Stentoridae</taxon>
        <taxon>Stentor</taxon>
    </lineage>
</organism>
<protein>
    <recommendedName>
        <fullName evidence="3">F-box domain-containing protein</fullName>
    </recommendedName>
</protein>
<dbReference type="SUPFAM" id="SSF81383">
    <property type="entry name" value="F-box domain"/>
    <property type="match status" value="1"/>
</dbReference>
<name>A0A1R2CAZ1_9CILI</name>
<evidence type="ECO:0008006" key="3">
    <source>
        <dbReference type="Google" id="ProtNLM"/>
    </source>
</evidence>
<sequence>MKLTDLRTSQYLEILSFLNPHDLLQLSISCKFFILFFTKHQNLIQKQFLSLIGLPNLPCFLDWKILLKNLKNSSSTALRNQFLPYYTDGGVYENLSSYFIGALTSDEETHCTKKSQNVLIKYIYAPQAEFNFGENPVNYQVDEFVYFIDYIENDKKNHRIECPAIEKIKFITPISGFTCPAEVMMCFCSFSEIKDFSLIENFYSCENLAAAQNIAGNLGIKCEISLNHDHELILFENKSNDLQPICWVKADIKKCSLQGFWVHLKKKFFARYFYLLLVSRFIKVSYDGIDITKVTPYMKVLDVVKT</sequence>
<dbReference type="InterPro" id="IPR036047">
    <property type="entry name" value="F-box-like_dom_sf"/>
</dbReference>